<protein>
    <recommendedName>
        <fullName evidence="3">DUF6545 domain-containing protein</fullName>
    </recommendedName>
</protein>
<evidence type="ECO:0000256" key="2">
    <source>
        <dbReference type="SAM" id="Phobius"/>
    </source>
</evidence>
<dbReference type="NCBIfam" id="NF042915">
    <property type="entry name" value="MAB_1171c_fam"/>
    <property type="match status" value="1"/>
</dbReference>
<evidence type="ECO:0000313" key="4">
    <source>
        <dbReference type="EMBL" id="ADG98902.1"/>
    </source>
</evidence>
<keyword evidence="5" id="KW-1185">Reference proteome</keyword>
<feature type="domain" description="DUF6545" evidence="3">
    <location>
        <begin position="251"/>
        <end position="380"/>
    </location>
</feature>
<dbReference type="AlphaFoldDB" id="D6ZBF0"/>
<feature type="region of interest" description="Disordered" evidence="1">
    <location>
        <begin position="383"/>
        <end position="408"/>
    </location>
</feature>
<dbReference type="InterPro" id="IPR046675">
    <property type="entry name" value="DUF6545"/>
</dbReference>
<dbReference type="Proteomes" id="UP000002247">
    <property type="component" value="Chromosome"/>
</dbReference>
<feature type="region of interest" description="Disordered" evidence="1">
    <location>
        <begin position="346"/>
        <end position="366"/>
    </location>
</feature>
<keyword evidence="2" id="KW-0812">Transmembrane</keyword>
<evidence type="ECO:0000256" key="1">
    <source>
        <dbReference type="SAM" id="MobiDB-lite"/>
    </source>
</evidence>
<dbReference type="HOGENOM" id="CLU_725282_0_0_11"/>
<feature type="transmembrane region" description="Helical" evidence="2">
    <location>
        <begin position="6"/>
        <end position="27"/>
    </location>
</feature>
<reference evidence="4 5" key="1">
    <citation type="journal article" date="2010" name="Stand. Genomic Sci.">
        <title>Complete genome sequence of Segniliparus rotundus type strain (CDC 1076).</title>
        <authorList>
            <person name="Sikorski J."/>
            <person name="Lapidus A."/>
            <person name="Copeland A."/>
            <person name="Misra M."/>
            <person name="Glavina Del Rio T."/>
            <person name="Nolan M."/>
            <person name="Lucas S."/>
            <person name="Chen F."/>
            <person name="Tice H."/>
            <person name="Cheng J.F."/>
            <person name="Jando M."/>
            <person name="Schneider S."/>
            <person name="Bruce D."/>
            <person name="Goodwin L."/>
            <person name="Pitluck S."/>
            <person name="Liolios K."/>
            <person name="Mikhailova N."/>
            <person name="Pati A."/>
            <person name="Ivanova N."/>
            <person name="Mavromatis K."/>
            <person name="Chen A."/>
            <person name="Palaniappan K."/>
            <person name="Chertkov O."/>
            <person name="Land M."/>
            <person name="Hauser L."/>
            <person name="Chang Y.J."/>
            <person name="Jeffries C.D."/>
            <person name="Brettin T."/>
            <person name="Detter J.C."/>
            <person name="Han C."/>
            <person name="Rohde M."/>
            <person name="Goker M."/>
            <person name="Bristow J."/>
            <person name="Eisen J.A."/>
            <person name="Markowitz V."/>
            <person name="Hugenholtz P."/>
            <person name="Kyrpides N.C."/>
            <person name="Klenk H.P."/>
        </authorList>
    </citation>
    <scope>NUCLEOTIDE SEQUENCE [LARGE SCALE GENOMIC DNA]</scope>
    <source>
        <strain evidence="5">ATCC BAA-972 / CDC 1076 / CIP 108378 / DSM 44985 / JCM 13578</strain>
    </source>
</reference>
<sequence>MISSIPSAVAWPVLAVFLLIVALRLAWRNTTQFDRYTNIMLCTMVAVQLLADPLFERFVADHAPIGSITVSQFALCLQSSTCAEFLGVTAVMMGRSPAAVRRRHTLHRVGGLAVGAMIFVAGTRARAAGARLEEPLGWDTVVVWALFWVFPVILSVQIFRLCAKDLPGARENARRVLVLLNLAVIAFIMSFVCLLAFVLAVLEEFGAAHTVEFRIETHSRNFFWVLLAVLVVMSWACVGDARERLGLDKRGRMRRQLLPLWAELTALFPETVLDPSLRPKKRRRVTDYELNRMVVEIRDSLKQLRQYTRRTPLTERMRFLEDCDGDKDAASTAQLASQLVLALEAKRAGGPKSPPDQRIEIPSTARSLEEETLELLELSQCLQKAHATKTTSPRNEDPAPTSRTASMA</sequence>
<organism evidence="4 5">
    <name type="scientific">Segniliparus rotundus (strain ATCC BAA-972 / CDC 1076 / CIP 108378 / DSM 44985 / JCM 13578)</name>
    <dbReference type="NCBI Taxonomy" id="640132"/>
    <lineage>
        <taxon>Bacteria</taxon>
        <taxon>Bacillati</taxon>
        <taxon>Actinomycetota</taxon>
        <taxon>Actinomycetes</taxon>
        <taxon>Mycobacteriales</taxon>
        <taxon>Segniliparaceae</taxon>
        <taxon>Segniliparus</taxon>
    </lineage>
</organism>
<feature type="transmembrane region" description="Helical" evidence="2">
    <location>
        <begin position="222"/>
        <end position="241"/>
    </location>
</feature>
<accession>D6ZBF0</accession>
<feature type="transmembrane region" description="Helical" evidence="2">
    <location>
        <begin position="175"/>
        <end position="202"/>
    </location>
</feature>
<dbReference type="OrthoDB" id="4546060at2"/>
<feature type="transmembrane region" description="Helical" evidence="2">
    <location>
        <begin position="105"/>
        <end position="122"/>
    </location>
</feature>
<dbReference type="STRING" id="640132.Srot_2461"/>
<evidence type="ECO:0000259" key="3">
    <source>
        <dbReference type="Pfam" id="PF20182"/>
    </source>
</evidence>
<dbReference type="EMBL" id="CP001958">
    <property type="protein sequence ID" value="ADG98902.1"/>
    <property type="molecule type" value="Genomic_DNA"/>
</dbReference>
<gene>
    <name evidence="4" type="ordered locus">Srot_2461</name>
</gene>
<dbReference type="KEGG" id="srt:Srot_2461"/>
<dbReference type="InterPro" id="IPR050039">
    <property type="entry name" value="MAB_1171c-like"/>
</dbReference>
<keyword evidence="2" id="KW-1133">Transmembrane helix</keyword>
<keyword evidence="2" id="KW-0472">Membrane</keyword>
<proteinExistence type="predicted"/>
<evidence type="ECO:0000313" key="5">
    <source>
        <dbReference type="Proteomes" id="UP000002247"/>
    </source>
</evidence>
<name>D6ZBF0_SEGRD</name>
<dbReference type="Pfam" id="PF20182">
    <property type="entry name" value="DUF6545"/>
    <property type="match status" value="1"/>
</dbReference>
<feature type="transmembrane region" description="Helical" evidence="2">
    <location>
        <begin position="142"/>
        <end position="163"/>
    </location>
</feature>
<dbReference type="RefSeq" id="WP_013139352.1">
    <property type="nucleotide sequence ID" value="NC_014168.1"/>
</dbReference>